<dbReference type="SMART" id="SM00347">
    <property type="entry name" value="HTH_MARR"/>
    <property type="match status" value="1"/>
</dbReference>
<evidence type="ECO:0000313" key="2">
    <source>
        <dbReference type="EMBL" id="WPR88500.1"/>
    </source>
</evidence>
<dbReference type="InterPro" id="IPR039422">
    <property type="entry name" value="MarR/SlyA-like"/>
</dbReference>
<dbReference type="InterPro" id="IPR000835">
    <property type="entry name" value="HTH_MarR-typ"/>
</dbReference>
<evidence type="ECO:0000313" key="3">
    <source>
        <dbReference type="Proteomes" id="UP001323798"/>
    </source>
</evidence>
<evidence type="ECO:0000259" key="1">
    <source>
        <dbReference type="SMART" id="SM00347"/>
    </source>
</evidence>
<protein>
    <submittedName>
        <fullName evidence="2">MarR family transcriptional regulator</fullName>
    </submittedName>
</protein>
<dbReference type="Gene3D" id="1.10.10.10">
    <property type="entry name" value="Winged helix-like DNA-binding domain superfamily/Winged helix DNA-binding domain"/>
    <property type="match status" value="1"/>
</dbReference>
<gene>
    <name evidence="2" type="ORF">SM116_12015</name>
</gene>
<dbReference type="Pfam" id="PF12802">
    <property type="entry name" value="MarR_2"/>
    <property type="match status" value="1"/>
</dbReference>
<dbReference type="InterPro" id="IPR036388">
    <property type="entry name" value="WH-like_DNA-bd_sf"/>
</dbReference>
<feature type="domain" description="HTH marR-type" evidence="1">
    <location>
        <begin position="33"/>
        <end position="133"/>
    </location>
</feature>
<keyword evidence="3" id="KW-1185">Reference proteome</keyword>
<name>A0ABZ0SJ49_9MICO</name>
<dbReference type="PANTHER" id="PTHR33164">
    <property type="entry name" value="TRANSCRIPTIONAL REGULATOR, MARR FAMILY"/>
    <property type="match status" value="1"/>
</dbReference>
<dbReference type="PANTHER" id="PTHR33164:SF43">
    <property type="entry name" value="HTH-TYPE TRANSCRIPTIONAL REPRESSOR YETL"/>
    <property type="match status" value="1"/>
</dbReference>
<sequence>MPREHDAASLDEIRAVTDAVERLRLAEARLGRQRAGHSGLNDTDRAAVRYVSEFPGDAVTPRMIADQLHLSPSSVTTLLDRLVAKHLLRVEPHPVDRRSKHVVALDRTAALDDIDPLGARLREISASLTTSEASIITGFLERVTEAVRSQTPRFHGLEG</sequence>
<organism evidence="2 3">
    <name type="scientific">Microbacterium rhizosphaerae</name>
    <dbReference type="NCBI Taxonomy" id="1678237"/>
    <lineage>
        <taxon>Bacteria</taxon>
        <taxon>Bacillati</taxon>
        <taxon>Actinomycetota</taxon>
        <taxon>Actinomycetes</taxon>
        <taxon>Micrococcales</taxon>
        <taxon>Microbacteriaceae</taxon>
        <taxon>Microbacterium</taxon>
    </lineage>
</organism>
<reference evidence="2 3" key="1">
    <citation type="submission" date="2023-11" db="EMBL/GenBank/DDBJ databases">
        <title>Genome sequence of Microbacterium rhizosphaerae KACC 19337.</title>
        <authorList>
            <person name="Choi H."/>
            <person name="Kim S."/>
            <person name="Kim Y."/>
            <person name="Kwon S.-W."/>
            <person name="Heo J."/>
        </authorList>
    </citation>
    <scope>NUCLEOTIDE SEQUENCE [LARGE SCALE GENOMIC DNA]</scope>
    <source>
        <strain evidence="2 3">KACC 19337</strain>
    </source>
</reference>
<proteinExistence type="predicted"/>
<dbReference type="Proteomes" id="UP001323798">
    <property type="component" value="Chromosome"/>
</dbReference>
<dbReference type="RefSeq" id="WP_320941219.1">
    <property type="nucleotide sequence ID" value="NZ_BAABEU010000006.1"/>
</dbReference>
<dbReference type="SUPFAM" id="SSF46785">
    <property type="entry name" value="Winged helix' DNA-binding domain"/>
    <property type="match status" value="1"/>
</dbReference>
<dbReference type="InterPro" id="IPR036390">
    <property type="entry name" value="WH_DNA-bd_sf"/>
</dbReference>
<accession>A0ABZ0SJ49</accession>
<dbReference type="EMBL" id="CP139368">
    <property type="protein sequence ID" value="WPR88500.1"/>
    <property type="molecule type" value="Genomic_DNA"/>
</dbReference>